<gene>
    <name evidence="2" type="ORF">B0T14DRAFT_251485</name>
</gene>
<organism evidence="2 3">
    <name type="scientific">Immersiella caudata</name>
    <dbReference type="NCBI Taxonomy" id="314043"/>
    <lineage>
        <taxon>Eukaryota</taxon>
        <taxon>Fungi</taxon>
        <taxon>Dikarya</taxon>
        <taxon>Ascomycota</taxon>
        <taxon>Pezizomycotina</taxon>
        <taxon>Sordariomycetes</taxon>
        <taxon>Sordariomycetidae</taxon>
        <taxon>Sordariales</taxon>
        <taxon>Lasiosphaeriaceae</taxon>
        <taxon>Immersiella</taxon>
    </lineage>
</organism>
<dbReference type="Pfam" id="PF26616">
    <property type="entry name" value="CorA-like"/>
    <property type="match status" value="1"/>
</dbReference>
<evidence type="ECO:0000313" key="2">
    <source>
        <dbReference type="EMBL" id="KAK0616719.1"/>
    </source>
</evidence>
<dbReference type="AlphaFoldDB" id="A0AA39WJT3"/>
<comment type="caution">
    <text evidence="2">The sequence shown here is derived from an EMBL/GenBank/DDBJ whole genome shotgun (WGS) entry which is preliminary data.</text>
</comment>
<accession>A0AA39WJT3</accession>
<name>A0AA39WJT3_9PEZI</name>
<reference evidence="2" key="1">
    <citation type="submission" date="2023-06" db="EMBL/GenBank/DDBJ databases">
        <title>Genome-scale phylogeny and comparative genomics of the fungal order Sordariales.</title>
        <authorList>
            <consortium name="Lawrence Berkeley National Laboratory"/>
            <person name="Hensen N."/>
            <person name="Bonometti L."/>
            <person name="Westerberg I."/>
            <person name="Brannstrom I.O."/>
            <person name="Guillou S."/>
            <person name="Cros-Aarteil S."/>
            <person name="Calhoun S."/>
            <person name="Haridas S."/>
            <person name="Kuo A."/>
            <person name="Mondo S."/>
            <person name="Pangilinan J."/>
            <person name="Riley R."/>
            <person name="Labutti K."/>
            <person name="Andreopoulos B."/>
            <person name="Lipzen A."/>
            <person name="Chen C."/>
            <person name="Yanf M."/>
            <person name="Daum C."/>
            <person name="Ng V."/>
            <person name="Clum A."/>
            <person name="Steindorff A."/>
            <person name="Ohm R."/>
            <person name="Martin F."/>
            <person name="Silar P."/>
            <person name="Natvig D."/>
            <person name="Lalanne C."/>
            <person name="Gautier V."/>
            <person name="Ament-Velasquez S.L."/>
            <person name="Kruys A."/>
            <person name="Hutchinson M.I."/>
            <person name="Powell A.J."/>
            <person name="Barry K."/>
            <person name="Miller A.N."/>
            <person name="Grigoriev I.V."/>
            <person name="Debuchy R."/>
            <person name="Gladieux P."/>
            <person name="Thoren M.H."/>
            <person name="Johannesson H."/>
        </authorList>
    </citation>
    <scope>NUCLEOTIDE SEQUENCE</scope>
    <source>
        <strain evidence="2">CBS 606.72</strain>
    </source>
</reference>
<dbReference type="InterPro" id="IPR058257">
    <property type="entry name" value="CorA-like_dom"/>
</dbReference>
<protein>
    <recommendedName>
        <fullName evidence="1">CorA-like transporter domain-containing protein</fullName>
    </recommendedName>
</protein>
<proteinExistence type="predicted"/>
<keyword evidence="3" id="KW-1185">Reference proteome</keyword>
<dbReference type="EMBL" id="JAULSU010000005">
    <property type="protein sequence ID" value="KAK0616719.1"/>
    <property type="molecule type" value="Genomic_DNA"/>
</dbReference>
<evidence type="ECO:0000259" key="1">
    <source>
        <dbReference type="Pfam" id="PF26616"/>
    </source>
</evidence>
<evidence type="ECO:0000313" key="3">
    <source>
        <dbReference type="Proteomes" id="UP001175000"/>
    </source>
</evidence>
<sequence>MANQESELEKFIQALSRYNDSNSSPDTGPAHYPFNVLYNTDRKKLVEAYFNHHKKVRFGILLQLNLLSQLPAAIHDAETLEQYRKQQTRAGRLNVPIYDYDDFAGDLEFQGYAISFPRLNDMLGRLHWPIPVSLERTAERLAHGPPKVANQPSSLSNGNGSSPSHWAGVHLPNAYMKDPKCRFVLLETASADEHRLDISEDVLFLILSYHQVSPAYLNFITCFSSQTGSSDVRFGGFKCQSAFTHTDRAIAELGRSGLHFQVSFKLRTVLEKLADAKDGPGKVTGWSKPQAAIYHHFDVEEAKAFWVLTAPRRSFGGSSERNALWAQIRASIKANENADKTPRIKSDLHRDRFAASLDVLLSIGEWSLSDFAFYLQHIEEKLDDLTDRYLEDDYLPEVNEQILQSVNHWIQELNHCGIKLDGNVGVMKNLVDLYCGLAEKTKHLPQCRWLDDCVPDIETFKSQMNQMVGEITEIRARASALTQLATNREDFVGPCNWALCELWLTTQQIQKLLQNRQTTYVSFLTELSTDESTLVRVFQTITLVLLPITVVSVSTFLKPETTSM</sequence>
<feature type="domain" description="CorA-like transporter" evidence="1">
    <location>
        <begin position="175"/>
        <end position="388"/>
    </location>
</feature>
<dbReference type="Proteomes" id="UP001175000">
    <property type="component" value="Unassembled WGS sequence"/>
</dbReference>